<protein>
    <submittedName>
        <fullName evidence="2">CBS-domain-containing membrane protein</fullName>
    </submittedName>
</protein>
<evidence type="ECO:0000313" key="2">
    <source>
        <dbReference type="EMBL" id="MBM7615038.1"/>
    </source>
</evidence>
<reference evidence="2 3" key="1">
    <citation type="submission" date="2021-01" db="EMBL/GenBank/DDBJ databases">
        <title>Genomic Encyclopedia of Type Strains, Phase IV (KMG-IV): sequencing the most valuable type-strain genomes for metagenomic binning, comparative biology and taxonomic classification.</title>
        <authorList>
            <person name="Goeker M."/>
        </authorList>
    </citation>
    <scope>NUCLEOTIDE SEQUENCE [LARGE SCALE GENOMIC DNA]</scope>
    <source>
        <strain evidence="2 3">DSM 25890</strain>
    </source>
</reference>
<accession>A0ABS2NQ07</accession>
<feature type="transmembrane region" description="Helical" evidence="1">
    <location>
        <begin position="24"/>
        <end position="44"/>
    </location>
</feature>
<comment type="caution">
    <text evidence="2">The sequence shown here is derived from an EMBL/GenBank/DDBJ whole genome shotgun (WGS) entry which is preliminary data.</text>
</comment>
<proteinExistence type="predicted"/>
<organism evidence="2 3">
    <name type="scientific">Alkaliphilus hydrothermalis</name>
    <dbReference type="NCBI Taxonomy" id="1482730"/>
    <lineage>
        <taxon>Bacteria</taxon>
        <taxon>Bacillati</taxon>
        <taxon>Bacillota</taxon>
        <taxon>Clostridia</taxon>
        <taxon>Peptostreptococcales</taxon>
        <taxon>Natronincolaceae</taxon>
        <taxon>Alkaliphilus</taxon>
    </lineage>
</organism>
<keyword evidence="3" id="KW-1185">Reference proteome</keyword>
<dbReference type="Proteomes" id="UP001314796">
    <property type="component" value="Unassembled WGS sequence"/>
</dbReference>
<keyword evidence="1" id="KW-0812">Transmembrane</keyword>
<dbReference type="RefSeq" id="WP_204401817.1">
    <property type="nucleotide sequence ID" value="NZ_JAFBEE010000009.1"/>
</dbReference>
<keyword evidence="1" id="KW-1133">Transmembrane helix</keyword>
<gene>
    <name evidence="2" type="ORF">JOC73_001600</name>
</gene>
<evidence type="ECO:0000256" key="1">
    <source>
        <dbReference type="SAM" id="Phobius"/>
    </source>
</evidence>
<name>A0ABS2NQ07_9FIRM</name>
<keyword evidence="1" id="KW-0472">Membrane</keyword>
<evidence type="ECO:0000313" key="3">
    <source>
        <dbReference type="Proteomes" id="UP001314796"/>
    </source>
</evidence>
<dbReference type="EMBL" id="JAFBEE010000009">
    <property type="protein sequence ID" value="MBM7615038.1"/>
    <property type="molecule type" value="Genomic_DNA"/>
</dbReference>
<sequence length="76" mass="7625">MEITTNNPFIELDLQTLMETNGGGTMLAIATGLTFVGIVALTVLNPPAGAVAATVWKAAAVKTVAGIVATGGAYYA</sequence>